<protein>
    <submittedName>
        <fullName evidence="1">Uncharacterized protein</fullName>
    </submittedName>
</protein>
<evidence type="ECO:0000313" key="1">
    <source>
        <dbReference type="EMBL" id="JAH11772.1"/>
    </source>
</evidence>
<dbReference type="EMBL" id="GBXM01092110">
    <property type="protein sequence ID" value="JAH16467.1"/>
    <property type="molecule type" value="Transcribed_RNA"/>
</dbReference>
<proteinExistence type="predicted"/>
<dbReference type="EMBL" id="GBXM01096805">
    <property type="protein sequence ID" value="JAH11772.1"/>
    <property type="molecule type" value="Transcribed_RNA"/>
</dbReference>
<name>A0A0E9Q5J7_ANGAN</name>
<reference evidence="1" key="2">
    <citation type="journal article" date="2015" name="Fish Shellfish Immunol.">
        <title>Early steps in the European eel (Anguilla anguilla)-Vibrio vulnificus interaction in the gills: Role of the RtxA13 toxin.</title>
        <authorList>
            <person name="Callol A."/>
            <person name="Pajuelo D."/>
            <person name="Ebbesson L."/>
            <person name="Teles M."/>
            <person name="MacKenzie S."/>
            <person name="Amaro C."/>
        </authorList>
    </citation>
    <scope>NUCLEOTIDE SEQUENCE</scope>
</reference>
<organism evidence="1">
    <name type="scientific">Anguilla anguilla</name>
    <name type="common">European freshwater eel</name>
    <name type="synonym">Muraena anguilla</name>
    <dbReference type="NCBI Taxonomy" id="7936"/>
    <lineage>
        <taxon>Eukaryota</taxon>
        <taxon>Metazoa</taxon>
        <taxon>Chordata</taxon>
        <taxon>Craniata</taxon>
        <taxon>Vertebrata</taxon>
        <taxon>Euteleostomi</taxon>
        <taxon>Actinopterygii</taxon>
        <taxon>Neopterygii</taxon>
        <taxon>Teleostei</taxon>
        <taxon>Anguilliformes</taxon>
        <taxon>Anguillidae</taxon>
        <taxon>Anguilla</taxon>
    </lineage>
</organism>
<sequence length="17" mass="2005">MSTNPEVVTDLQWEEAR</sequence>
<accession>A0A0E9Q5J7</accession>
<reference evidence="1" key="1">
    <citation type="submission" date="2014-11" db="EMBL/GenBank/DDBJ databases">
        <authorList>
            <person name="Amaro Gonzalez C."/>
        </authorList>
    </citation>
    <scope>NUCLEOTIDE SEQUENCE</scope>
</reference>
<dbReference type="AlphaFoldDB" id="A0A0E9Q5J7"/>